<comment type="caution">
    <text evidence="1">The sequence shown here is derived from an EMBL/GenBank/DDBJ whole genome shotgun (WGS) entry which is preliminary data.</text>
</comment>
<gene>
    <name evidence="1" type="ORF">PAMC26510_05310</name>
</gene>
<name>A0A242N8L3_CABSO</name>
<accession>A0A242N8L3</accession>
<dbReference type="AlphaFoldDB" id="A0A242N8L3"/>
<evidence type="ECO:0000313" key="1">
    <source>
        <dbReference type="EMBL" id="OTP79922.1"/>
    </source>
</evidence>
<dbReference type="EMBL" id="NBTY01000018">
    <property type="protein sequence ID" value="OTP79922.1"/>
    <property type="molecule type" value="Genomic_DNA"/>
</dbReference>
<sequence>MFSQSTLVADSYVDRLIHIDGARRAVIQIRGSHETRAYRQFANWCAGFFSQRLCSIFERRAKNACRGEG</sequence>
<organism evidence="1 2">
    <name type="scientific">Caballeronia sordidicola</name>
    <name type="common">Burkholderia sordidicola</name>
    <dbReference type="NCBI Taxonomy" id="196367"/>
    <lineage>
        <taxon>Bacteria</taxon>
        <taxon>Pseudomonadati</taxon>
        <taxon>Pseudomonadota</taxon>
        <taxon>Betaproteobacteria</taxon>
        <taxon>Burkholderiales</taxon>
        <taxon>Burkholderiaceae</taxon>
        <taxon>Caballeronia</taxon>
    </lineage>
</organism>
<protein>
    <submittedName>
        <fullName evidence="1">Uncharacterized protein</fullName>
    </submittedName>
</protein>
<dbReference type="Proteomes" id="UP000194546">
    <property type="component" value="Unassembled WGS sequence"/>
</dbReference>
<proteinExistence type="predicted"/>
<evidence type="ECO:0000313" key="2">
    <source>
        <dbReference type="Proteomes" id="UP000194546"/>
    </source>
</evidence>
<reference evidence="1 2" key="1">
    <citation type="submission" date="2017-03" db="EMBL/GenBank/DDBJ databases">
        <title>Genome analysis of strain PAMC 26510.</title>
        <authorList>
            <person name="Oh H.-M."/>
            <person name="Yang J.-A."/>
        </authorList>
    </citation>
    <scope>NUCLEOTIDE SEQUENCE [LARGE SCALE GENOMIC DNA]</scope>
    <source>
        <strain evidence="1 2">PAMC 26510</strain>
    </source>
</reference>